<evidence type="ECO:0000313" key="1">
    <source>
        <dbReference type="EMBL" id="KAK7033477.1"/>
    </source>
</evidence>
<feature type="non-terminal residue" evidence="1">
    <location>
        <position position="78"/>
    </location>
</feature>
<organism evidence="1 3">
    <name type="scientific">Favolaschia claudopus</name>
    <dbReference type="NCBI Taxonomy" id="2862362"/>
    <lineage>
        <taxon>Eukaryota</taxon>
        <taxon>Fungi</taxon>
        <taxon>Dikarya</taxon>
        <taxon>Basidiomycota</taxon>
        <taxon>Agaricomycotina</taxon>
        <taxon>Agaricomycetes</taxon>
        <taxon>Agaricomycetidae</taxon>
        <taxon>Agaricales</taxon>
        <taxon>Marasmiineae</taxon>
        <taxon>Mycenaceae</taxon>
        <taxon>Favolaschia</taxon>
    </lineage>
</organism>
<dbReference type="EMBL" id="JAWWNJ010000023">
    <property type="protein sequence ID" value="KAK7033477.1"/>
    <property type="molecule type" value="Genomic_DNA"/>
</dbReference>
<dbReference type="EMBL" id="JAWWNJ010000023">
    <property type="protein sequence ID" value="KAK7033479.1"/>
    <property type="molecule type" value="Genomic_DNA"/>
</dbReference>
<sequence>LESLKIAMQFARGVRDAKLSDENIGAAALDRLQAPLEDPGNIADDPDLLHSLRLFLATSNASEQTYTDAINAAMEHHP</sequence>
<name>A0AAW0C286_9AGAR</name>
<comment type="caution">
    <text evidence="1">The sequence shown here is derived from an EMBL/GenBank/DDBJ whole genome shotgun (WGS) entry which is preliminary data.</text>
</comment>
<feature type="non-terminal residue" evidence="1">
    <location>
        <position position="1"/>
    </location>
</feature>
<evidence type="ECO:0000313" key="2">
    <source>
        <dbReference type="EMBL" id="KAK7033479.1"/>
    </source>
</evidence>
<evidence type="ECO:0000313" key="3">
    <source>
        <dbReference type="Proteomes" id="UP001362999"/>
    </source>
</evidence>
<gene>
    <name evidence="1" type="ORF">R3P38DRAFT_2417444</name>
    <name evidence="2" type="ORF">R3P38DRAFT_2419052</name>
</gene>
<accession>A0AAW0C286</accession>
<keyword evidence="3" id="KW-1185">Reference proteome</keyword>
<dbReference type="Proteomes" id="UP001362999">
    <property type="component" value="Unassembled WGS sequence"/>
</dbReference>
<dbReference type="AlphaFoldDB" id="A0AAW0C286"/>
<reference evidence="1 3" key="1">
    <citation type="journal article" date="2024" name="J Genomics">
        <title>Draft genome sequencing and assembly of Favolaschia claudopus CIRM-BRFM 2984 isolated from oak limbs.</title>
        <authorList>
            <person name="Navarro D."/>
            <person name="Drula E."/>
            <person name="Chaduli D."/>
            <person name="Cazenave R."/>
            <person name="Ahrendt S."/>
            <person name="Wang J."/>
            <person name="Lipzen A."/>
            <person name="Daum C."/>
            <person name="Barry K."/>
            <person name="Grigoriev I.V."/>
            <person name="Favel A."/>
            <person name="Rosso M.N."/>
            <person name="Martin F."/>
        </authorList>
    </citation>
    <scope>NUCLEOTIDE SEQUENCE [LARGE SCALE GENOMIC DNA]</scope>
    <source>
        <strain evidence="1 3">CIRM-BRFM 2984</strain>
    </source>
</reference>
<proteinExistence type="predicted"/>
<protein>
    <submittedName>
        <fullName evidence="1">Uncharacterized protein</fullName>
    </submittedName>
</protein>